<proteinExistence type="predicted"/>
<dbReference type="GO" id="GO:0017183">
    <property type="term" value="P:protein histidyl modification to diphthamide"/>
    <property type="evidence" value="ECO:0007669"/>
    <property type="project" value="InterPro"/>
</dbReference>
<dbReference type="EMBL" id="JACMSC010000014">
    <property type="protein sequence ID" value="KAG6490739.1"/>
    <property type="molecule type" value="Genomic_DNA"/>
</dbReference>
<accession>A0A8J5FN13</accession>
<name>A0A8J5FN13_ZINOF</name>
<dbReference type="AlphaFoldDB" id="A0A8J5FN13"/>
<dbReference type="PANTHER" id="PTHR21454">
    <property type="entry name" value="DPH3 HOMOLOG-RELATED"/>
    <property type="match status" value="1"/>
</dbReference>
<organism evidence="2 3">
    <name type="scientific">Zingiber officinale</name>
    <name type="common">Ginger</name>
    <name type="synonym">Amomum zingiber</name>
    <dbReference type="NCBI Taxonomy" id="94328"/>
    <lineage>
        <taxon>Eukaryota</taxon>
        <taxon>Viridiplantae</taxon>
        <taxon>Streptophyta</taxon>
        <taxon>Embryophyta</taxon>
        <taxon>Tracheophyta</taxon>
        <taxon>Spermatophyta</taxon>
        <taxon>Magnoliopsida</taxon>
        <taxon>Liliopsida</taxon>
        <taxon>Zingiberales</taxon>
        <taxon>Zingiberaceae</taxon>
        <taxon>Zingiber</taxon>
    </lineage>
</organism>
<dbReference type="OrthoDB" id="1885051at2759"/>
<feature type="chain" id="PRO_5035240966" description="Expp1 protein" evidence="1">
    <location>
        <begin position="28"/>
        <end position="236"/>
    </location>
</feature>
<evidence type="ECO:0000313" key="2">
    <source>
        <dbReference type="EMBL" id="KAG6490739.1"/>
    </source>
</evidence>
<sequence>MESRSRAAAAGAVAIFLAVMMAGSAEAGDHNAVFSPCDDATVRRRDGFSFGIAFSNLNSFYVNQNRTLQLSPCDNRLSLSSRGAQLVVFRPKVDEITLLTVNTTTNPSINDTVGYMVAFAGRKYAARSFPILVRNSSYAITSFTLILEFHKGTLQNLYWKTDCSACSGSSSKVCLDQGCANRASDCSHQDCSIGIQLAFSGTDKHEVPLNSWYEVSNLQQYSLYGLYSNLKALIPS</sequence>
<evidence type="ECO:0000313" key="3">
    <source>
        <dbReference type="Proteomes" id="UP000734854"/>
    </source>
</evidence>
<dbReference type="GO" id="GO:0005829">
    <property type="term" value="C:cytosol"/>
    <property type="evidence" value="ECO:0007669"/>
    <property type="project" value="TreeGrafter"/>
</dbReference>
<keyword evidence="1" id="KW-0732">Signal</keyword>
<protein>
    <recommendedName>
        <fullName evidence="4">Expp1 protein</fullName>
    </recommendedName>
</protein>
<gene>
    <name evidence="2" type="ORF">ZIOFF_052049</name>
</gene>
<evidence type="ECO:0000256" key="1">
    <source>
        <dbReference type="SAM" id="SignalP"/>
    </source>
</evidence>
<comment type="caution">
    <text evidence="2">The sequence shown here is derived from an EMBL/GenBank/DDBJ whole genome shotgun (WGS) entry which is preliminary data.</text>
</comment>
<dbReference type="PANTHER" id="PTHR21454:SF41">
    <property type="entry name" value="EXPP1 PROTEIN"/>
    <property type="match status" value="1"/>
</dbReference>
<reference evidence="2 3" key="1">
    <citation type="submission" date="2020-08" db="EMBL/GenBank/DDBJ databases">
        <title>Plant Genome Project.</title>
        <authorList>
            <person name="Zhang R.-G."/>
        </authorList>
    </citation>
    <scope>NUCLEOTIDE SEQUENCE [LARGE SCALE GENOMIC DNA]</scope>
    <source>
        <tissue evidence="2">Rhizome</tissue>
    </source>
</reference>
<evidence type="ECO:0008006" key="4">
    <source>
        <dbReference type="Google" id="ProtNLM"/>
    </source>
</evidence>
<dbReference type="GO" id="GO:0046872">
    <property type="term" value="F:metal ion binding"/>
    <property type="evidence" value="ECO:0007669"/>
    <property type="project" value="InterPro"/>
</dbReference>
<dbReference type="InterPro" id="IPR044248">
    <property type="entry name" value="DPH3/4-like"/>
</dbReference>
<feature type="signal peptide" evidence="1">
    <location>
        <begin position="1"/>
        <end position="27"/>
    </location>
</feature>
<dbReference type="Proteomes" id="UP000734854">
    <property type="component" value="Unassembled WGS sequence"/>
</dbReference>
<keyword evidence="3" id="KW-1185">Reference proteome</keyword>